<dbReference type="Pfam" id="PF12680">
    <property type="entry name" value="SnoaL_2"/>
    <property type="match status" value="1"/>
</dbReference>
<keyword evidence="3" id="KW-1185">Reference proteome</keyword>
<dbReference type="InterPro" id="IPR032710">
    <property type="entry name" value="NTF2-like_dom_sf"/>
</dbReference>
<accession>A0A6M4GQH2</accession>
<name>A0A6M4GQH2_9PROT</name>
<proteinExistence type="predicted"/>
<dbReference type="SUPFAM" id="SSF54427">
    <property type="entry name" value="NTF2-like"/>
    <property type="match status" value="1"/>
</dbReference>
<gene>
    <name evidence="2" type="ORF">DSM104443_00649</name>
</gene>
<evidence type="ECO:0000313" key="2">
    <source>
        <dbReference type="EMBL" id="QJR09600.1"/>
    </source>
</evidence>
<dbReference type="Gene3D" id="3.10.450.50">
    <property type="match status" value="1"/>
</dbReference>
<evidence type="ECO:0000313" key="3">
    <source>
        <dbReference type="Proteomes" id="UP000501534"/>
    </source>
</evidence>
<dbReference type="AlphaFoldDB" id="A0A6M4GQH2"/>
<feature type="domain" description="SnoaL-like" evidence="1">
    <location>
        <begin position="11"/>
        <end position="112"/>
    </location>
</feature>
<dbReference type="InterPro" id="IPR037401">
    <property type="entry name" value="SnoaL-like"/>
</dbReference>
<sequence length="141" mass="16640">MSANTEGFKTFWEQLTPERVAHIGEYYTDDAYFRDPFNEVRGLPAIRKIFDHMFVQLHEPRFTILEVVHQGDTAFFVWDFTFRMKSYKPEVVQTIHGSSHVRFASDGRVSYHRDYWDAANELYAKLPVIGALMRWLAKKMA</sequence>
<dbReference type="Proteomes" id="UP000501534">
    <property type="component" value="Chromosome"/>
</dbReference>
<protein>
    <recommendedName>
        <fullName evidence="1">SnoaL-like domain-containing protein</fullName>
    </recommendedName>
</protein>
<reference evidence="2 3" key="1">
    <citation type="submission" date="2020-04" db="EMBL/GenBank/DDBJ databases">
        <title>Usitatibacter rugosus gen. nov., sp. nov. and Usitatibacter palustris sp. nov., novel members of Usitatibacteraceae fam. nov. within the order Nitrosomonadales isolated from soil.</title>
        <authorList>
            <person name="Huber K.J."/>
            <person name="Neumann-Schaal M."/>
            <person name="Geppert A."/>
            <person name="Luckner M."/>
            <person name="Wanner G."/>
            <person name="Overmann J."/>
        </authorList>
    </citation>
    <scope>NUCLEOTIDE SEQUENCE [LARGE SCALE GENOMIC DNA]</scope>
    <source>
        <strain evidence="2 3">0125_3</strain>
    </source>
</reference>
<dbReference type="RefSeq" id="WP_171089443.1">
    <property type="nucleotide sequence ID" value="NZ_CP053069.1"/>
</dbReference>
<dbReference type="EMBL" id="CP053069">
    <property type="protein sequence ID" value="QJR09600.1"/>
    <property type="molecule type" value="Genomic_DNA"/>
</dbReference>
<dbReference type="KEGG" id="uru:DSM104443_00649"/>
<evidence type="ECO:0000259" key="1">
    <source>
        <dbReference type="Pfam" id="PF12680"/>
    </source>
</evidence>
<organism evidence="2 3">
    <name type="scientific">Usitatibacter rugosus</name>
    <dbReference type="NCBI Taxonomy" id="2732067"/>
    <lineage>
        <taxon>Bacteria</taxon>
        <taxon>Pseudomonadati</taxon>
        <taxon>Pseudomonadota</taxon>
        <taxon>Betaproteobacteria</taxon>
        <taxon>Nitrosomonadales</taxon>
        <taxon>Usitatibacteraceae</taxon>
        <taxon>Usitatibacter</taxon>
    </lineage>
</organism>